<sequence>MVQIRDLVQQILRTGYLTLEAENQLRNLLKTKYSQEDLKAFMTLQEAAMNGLVRQESREEHTLKVG</sequence>
<proteinExistence type="predicted"/>
<name>A0A2A2TCG5_9CYAN</name>
<reference evidence="1 2" key="1">
    <citation type="submission" date="2017-08" db="EMBL/GenBank/DDBJ databases">
        <title>Draft genome sequence of filamentous cyanobacterium Calothrix elsteri CCALA 953.</title>
        <authorList>
            <person name="Gagunashvili A.N."/>
            <person name="Elster J."/>
            <person name="Andresson O.S."/>
        </authorList>
    </citation>
    <scope>NUCLEOTIDE SEQUENCE [LARGE SCALE GENOMIC DNA]</scope>
    <source>
        <strain evidence="1 2">CCALA 953</strain>
    </source>
</reference>
<evidence type="ECO:0000313" key="1">
    <source>
        <dbReference type="EMBL" id="PAX51391.1"/>
    </source>
</evidence>
<gene>
    <name evidence="1" type="ORF">CK510_25065</name>
</gene>
<accession>A0A2A2TCG5</accession>
<dbReference type="AlphaFoldDB" id="A0A2A2TCG5"/>
<organism evidence="1 2">
    <name type="scientific">Brunnivagina elsteri CCALA 953</name>
    <dbReference type="NCBI Taxonomy" id="987040"/>
    <lineage>
        <taxon>Bacteria</taxon>
        <taxon>Bacillati</taxon>
        <taxon>Cyanobacteriota</taxon>
        <taxon>Cyanophyceae</taxon>
        <taxon>Nostocales</taxon>
        <taxon>Calotrichaceae</taxon>
        <taxon>Brunnivagina</taxon>
    </lineage>
</organism>
<dbReference type="EMBL" id="NTFS01000405">
    <property type="protein sequence ID" value="PAX51391.1"/>
    <property type="molecule type" value="Genomic_DNA"/>
</dbReference>
<dbReference type="Proteomes" id="UP000218238">
    <property type="component" value="Unassembled WGS sequence"/>
</dbReference>
<dbReference type="OrthoDB" id="466921at2"/>
<evidence type="ECO:0000313" key="2">
    <source>
        <dbReference type="Proteomes" id="UP000218238"/>
    </source>
</evidence>
<comment type="caution">
    <text evidence="1">The sequence shown here is derived from an EMBL/GenBank/DDBJ whole genome shotgun (WGS) entry which is preliminary data.</text>
</comment>
<dbReference type="RefSeq" id="WP_095724265.1">
    <property type="nucleotide sequence ID" value="NZ_NTFS01000405.1"/>
</dbReference>
<protein>
    <submittedName>
        <fullName evidence="1">Uncharacterized protein</fullName>
    </submittedName>
</protein>
<keyword evidence="2" id="KW-1185">Reference proteome</keyword>